<protein>
    <recommendedName>
        <fullName evidence="2">Myb-like DNA-binding domain-containing protein</fullName>
    </recommendedName>
</protein>
<dbReference type="OrthoDB" id="5353914at2759"/>
<evidence type="ECO:0000259" key="2">
    <source>
        <dbReference type="Pfam" id="PF22980"/>
    </source>
</evidence>
<comment type="caution">
    <text evidence="3">The sequence shown here is derived from an EMBL/GenBank/DDBJ whole genome shotgun (WGS) entry which is preliminary data.</text>
</comment>
<dbReference type="EMBL" id="NESQ01000105">
    <property type="protein sequence ID" value="PUU78829.1"/>
    <property type="molecule type" value="Genomic_DNA"/>
</dbReference>
<feature type="compositionally biased region" description="Acidic residues" evidence="1">
    <location>
        <begin position="127"/>
        <end position="136"/>
    </location>
</feature>
<dbReference type="STRING" id="42251.A0A2T6ZTK7"/>
<proteinExistence type="predicted"/>
<feature type="compositionally biased region" description="Basic and acidic residues" evidence="1">
    <location>
        <begin position="69"/>
        <end position="85"/>
    </location>
</feature>
<dbReference type="InterPro" id="IPR054505">
    <property type="entry name" value="Myb_DNA-bind_8"/>
</dbReference>
<evidence type="ECO:0000256" key="1">
    <source>
        <dbReference type="SAM" id="MobiDB-lite"/>
    </source>
</evidence>
<sequence length="149" mass="15814">MPPASEEVLFLISCVRNTGDGKPNWKAVCDERGIVSTNAATKRWYRLSNANPVSAAAASSTSGAAEEEAPAKAPREKVPKADKVPKGKKPPKEKKAGASPRKKRKTGKEAEAEVEKPQPTSTSTVEGENESMEETMETNGAEVTEGSSD</sequence>
<dbReference type="Proteomes" id="UP000244722">
    <property type="component" value="Unassembled WGS sequence"/>
</dbReference>
<feature type="compositionally biased region" description="Basic and acidic residues" evidence="1">
    <location>
        <begin position="107"/>
        <end position="116"/>
    </location>
</feature>
<evidence type="ECO:0000313" key="4">
    <source>
        <dbReference type="Proteomes" id="UP000244722"/>
    </source>
</evidence>
<organism evidence="3 4">
    <name type="scientific">Tuber borchii</name>
    <name type="common">White truffle</name>
    <dbReference type="NCBI Taxonomy" id="42251"/>
    <lineage>
        <taxon>Eukaryota</taxon>
        <taxon>Fungi</taxon>
        <taxon>Dikarya</taxon>
        <taxon>Ascomycota</taxon>
        <taxon>Pezizomycotina</taxon>
        <taxon>Pezizomycetes</taxon>
        <taxon>Pezizales</taxon>
        <taxon>Tuberaceae</taxon>
        <taxon>Tuber</taxon>
    </lineage>
</organism>
<feature type="compositionally biased region" description="Low complexity" evidence="1">
    <location>
        <begin position="52"/>
        <end position="64"/>
    </location>
</feature>
<dbReference type="Pfam" id="PF22980">
    <property type="entry name" value="Myb_DNA-bind_8"/>
    <property type="match status" value="1"/>
</dbReference>
<name>A0A2T6ZTK7_TUBBO</name>
<feature type="domain" description="Myb-like DNA-binding" evidence="2">
    <location>
        <begin position="5"/>
        <end position="50"/>
    </location>
</feature>
<dbReference type="AlphaFoldDB" id="A0A2T6ZTK7"/>
<evidence type="ECO:0000313" key="3">
    <source>
        <dbReference type="EMBL" id="PUU78829.1"/>
    </source>
</evidence>
<gene>
    <name evidence="3" type="ORF">B9Z19DRAFT_1125971</name>
</gene>
<keyword evidence="4" id="KW-1185">Reference proteome</keyword>
<feature type="region of interest" description="Disordered" evidence="1">
    <location>
        <begin position="52"/>
        <end position="149"/>
    </location>
</feature>
<reference evidence="3 4" key="1">
    <citation type="submission" date="2017-04" db="EMBL/GenBank/DDBJ databases">
        <title>Draft genome sequence of Tuber borchii Vittad., a whitish edible truffle.</title>
        <authorList>
            <consortium name="DOE Joint Genome Institute"/>
            <person name="Murat C."/>
            <person name="Kuo A."/>
            <person name="Barry K.W."/>
            <person name="Clum A."/>
            <person name="Dockter R.B."/>
            <person name="Fauchery L."/>
            <person name="Iotti M."/>
            <person name="Kohler A."/>
            <person name="Labutti K."/>
            <person name="Lindquist E.A."/>
            <person name="Lipzen A."/>
            <person name="Ohm R.A."/>
            <person name="Wang M."/>
            <person name="Grigoriev I.V."/>
            <person name="Zambonelli A."/>
            <person name="Martin F.M."/>
        </authorList>
    </citation>
    <scope>NUCLEOTIDE SEQUENCE [LARGE SCALE GENOMIC DNA]</scope>
    <source>
        <strain evidence="3 4">Tbo3840</strain>
    </source>
</reference>
<accession>A0A2T6ZTK7</accession>